<evidence type="ECO:0000256" key="4">
    <source>
        <dbReference type="ARBA" id="ARBA00010584"/>
    </source>
</evidence>
<dbReference type="GO" id="GO:0009088">
    <property type="term" value="P:threonine biosynthetic process"/>
    <property type="evidence" value="ECO:0007669"/>
    <property type="project" value="UniProtKB-UniRule"/>
</dbReference>
<comment type="catalytic activity">
    <reaction evidence="14 15">
        <text>L-aspartate 4-semialdehyde + phosphate + NADP(+) = 4-phospho-L-aspartate + NADPH + H(+)</text>
        <dbReference type="Rhea" id="RHEA:24284"/>
        <dbReference type="ChEBI" id="CHEBI:15378"/>
        <dbReference type="ChEBI" id="CHEBI:43474"/>
        <dbReference type="ChEBI" id="CHEBI:57535"/>
        <dbReference type="ChEBI" id="CHEBI:57783"/>
        <dbReference type="ChEBI" id="CHEBI:58349"/>
        <dbReference type="ChEBI" id="CHEBI:537519"/>
        <dbReference type="EC" id="1.2.1.11"/>
    </reaction>
</comment>
<sequence>MREYVVAILGATGAVGQRLISELEQSSIPVKKLKLLASKRSAGKKLKFKNQEITVEEAQPDSFNGVDLVLSSAGGAISKKLLPEAVKRGAVCVDNTSAYRMEDDVPLVVPGVNDKELANHHGIIANPNCSTIQMVAALYPIYQRWGIKQIIVSTYQAVSGAGKAAWDEMLNQAQARLNHQDLKAEILPTAADKRHYPMAFNLLPQIDVFEDDGYTHEEWKMIHETKKILLNDQNAGEIKVTATCVRVPIEIGHGETVYFVVKDSSATTAEIQEEIAKTSGLVLQDDPSKQVYPQPLLAAGKRETFVGRIRQDQENDGAFQMWVVADNLLRGAASNTVEIAECLVRDDLVHQTN</sequence>
<comment type="caution">
    <text evidence="15">Lacks conserved residue(s) required for the propagation of feature annotation.</text>
</comment>
<feature type="binding site" evidence="15">
    <location>
        <position position="246"/>
    </location>
    <ligand>
        <name>substrate</name>
    </ligand>
</feature>
<evidence type="ECO:0000256" key="11">
    <source>
        <dbReference type="ARBA" id="ARBA00023002"/>
    </source>
</evidence>
<dbReference type="PIRSF" id="PIRSF000148">
    <property type="entry name" value="ASA_dh"/>
    <property type="match status" value="1"/>
</dbReference>
<dbReference type="GO" id="GO:0046983">
    <property type="term" value="F:protein dimerization activity"/>
    <property type="evidence" value="ECO:0007669"/>
    <property type="project" value="InterPro"/>
</dbReference>
<dbReference type="HOGENOM" id="CLU_049966_0_1_9"/>
<dbReference type="GO" id="GO:0009089">
    <property type="term" value="P:lysine biosynthetic process via diaminopimelate"/>
    <property type="evidence" value="ECO:0007669"/>
    <property type="project" value="UniProtKB-UniRule"/>
</dbReference>
<dbReference type="InterPro" id="IPR012080">
    <property type="entry name" value="Asp_semialdehyde_DH"/>
</dbReference>
<feature type="binding site" evidence="15">
    <location>
        <position position="100"/>
    </location>
    <ligand>
        <name>phosphate</name>
        <dbReference type="ChEBI" id="CHEBI:43474"/>
    </ligand>
</feature>
<name>A0A0F4LP63_9LACO</name>
<evidence type="ECO:0000256" key="13">
    <source>
        <dbReference type="ARBA" id="ARBA00023167"/>
    </source>
</evidence>
<dbReference type="Gene3D" id="3.40.50.720">
    <property type="entry name" value="NAD(P)-binding Rossmann-like Domain"/>
    <property type="match status" value="1"/>
</dbReference>
<evidence type="ECO:0000256" key="2">
    <source>
        <dbReference type="ARBA" id="ARBA00005076"/>
    </source>
</evidence>
<dbReference type="GO" id="GO:0004073">
    <property type="term" value="F:aspartate-semialdehyde dehydrogenase activity"/>
    <property type="evidence" value="ECO:0007669"/>
    <property type="project" value="UniProtKB-UniRule"/>
</dbReference>
<dbReference type="Proteomes" id="UP000033682">
    <property type="component" value="Unassembled WGS sequence"/>
</dbReference>
<reference evidence="18 19" key="1">
    <citation type="submission" date="2015-01" db="EMBL/GenBank/DDBJ databases">
        <title>Comparative genomics of the lactic acid bacteria isolated from the honey bee gut.</title>
        <authorList>
            <person name="Ellegaard K.M."/>
            <person name="Tamarit D."/>
            <person name="Javelind E."/>
            <person name="Olofsson T."/>
            <person name="Andersson S.G."/>
            <person name="Vasquez A."/>
        </authorList>
    </citation>
    <scope>NUCLEOTIDE SEQUENCE [LARGE SCALE GENOMIC DNA]</scope>
    <source>
        <strain evidence="18 19">Hma11</strain>
    </source>
</reference>
<protein>
    <recommendedName>
        <fullName evidence="6 15">Aspartate-semialdehyde dehydrogenase</fullName>
        <shortName evidence="15">ASA dehydrogenase</shortName>
        <shortName evidence="15">ASADH</shortName>
        <ecNumber evidence="6 15">1.2.1.11</ecNumber>
    </recommendedName>
    <alternativeName>
        <fullName evidence="15">Aspartate-beta-semialdehyde dehydrogenase</fullName>
    </alternativeName>
</protein>
<dbReference type="Gene3D" id="3.30.360.10">
    <property type="entry name" value="Dihydrodipicolinate Reductase, domain 2"/>
    <property type="match status" value="1"/>
</dbReference>
<feature type="binding site" evidence="15">
    <location>
        <position position="327"/>
    </location>
    <ligand>
        <name>NADP(+)</name>
        <dbReference type="ChEBI" id="CHEBI:58349"/>
    </ligand>
</feature>
<keyword evidence="12 15" id="KW-0457">Lysine biosynthesis</keyword>
<comment type="function">
    <text evidence="15">Catalyzes the NADPH-dependent formation of L-aspartate-semialdehyde (L-ASA) by the reductive dephosphorylation of L-aspartyl-4-phosphate.</text>
</comment>
<evidence type="ECO:0000256" key="6">
    <source>
        <dbReference type="ARBA" id="ARBA00013120"/>
    </source>
</evidence>
<feature type="binding site" evidence="15">
    <location>
        <begin position="12"/>
        <end position="15"/>
    </location>
    <ligand>
        <name>NADP(+)</name>
        <dbReference type="ChEBI" id="CHEBI:58349"/>
    </ligand>
</feature>
<comment type="similarity">
    <text evidence="4 15">Belongs to the aspartate-semialdehyde dehydrogenase family.</text>
</comment>
<dbReference type="EMBL" id="JXLG01000010">
    <property type="protein sequence ID" value="KJY60054.1"/>
    <property type="molecule type" value="Genomic_DNA"/>
</dbReference>
<dbReference type="GO" id="GO:0050661">
    <property type="term" value="F:NADP binding"/>
    <property type="evidence" value="ECO:0007669"/>
    <property type="project" value="UniProtKB-UniRule"/>
</dbReference>
<evidence type="ECO:0000256" key="9">
    <source>
        <dbReference type="ARBA" id="ARBA00022857"/>
    </source>
</evidence>
<feature type="binding site" evidence="15">
    <location>
        <begin position="159"/>
        <end position="160"/>
    </location>
    <ligand>
        <name>NADP(+)</name>
        <dbReference type="ChEBI" id="CHEBI:58349"/>
    </ligand>
</feature>
<evidence type="ECO:0000256" key="15">
    <source>
        <dbReference type="HAMAP-Rule" id="MF_02121"/>
    </source>
</evidence>
<dbReference type="GO" id="GO:0019877">
    <property type="term" value="P:diaminopimelate biosynthetic process"/>
    <property type="evidence" value="ECO:0007669"/>
    <property type="project" value="UniProtKB-UniRule"/>
</dbReference>
<keyword evidence="13 15" id="KW-0486">Methionine biosynthesis</keyword>
<keyword evidence="11 15" id="KW-0560">Oxidoreductase</keyword>
<dbReference type="InterPro" id="IPR000534">
    <property type="entry name" value="Semialdehyde_DH_NAD-bd"/>
</dbReference>
<dbReference type="NCBIfam" id="NF011456">
    <property type="entry name" value="PRK14874.1"/>
    <property type="match status" value="1"/>
</dbReference>
<dbReference type="UniPathway" id="UPA00051">
    <property type="reaction ID" value="UER00464"/>
</dbReference>
<feature type="active site" description="Acyl-thioester intermediate" evidence="15 16">
    <location>
        <position position="129"/>
    </location>
</feature>
<dbReference type="GO" id="GO:0051287">
    <property type="term" value="F:NAD binding"/>
    <property type="evidence" value="ECO:0007669"/>
    <property type="project" value="InterPro"/>
</dbReference>
<feature type="active site" description="Proton acceptor" evidence="15 16">
    <location>
        <position position="253"/>
    </location>
</feature>
<dbReference type="EC" id="1.2.1.11" evidence="6 15"/>
<keyword evidence="8 15" id="KW-0791">Threonine biosynthesis</keyword>
<dbReference type="InterPro" id="IPR012280">
    <property type="entry name" value="Semialdhyde_DH_dimer_dom"/>
</dbReference>
<feature type="domain" description="Semialdehyde dehydrogenase NAD-binding" evidence="17">
    <location>
        <begin position="5"/>
        <end position="120"/>
    </location>
</feature>
<dbReference type="PANTHER" id="PTHR46278">
    <property type="entry name" value="DEHYDROGENASE, PUTATIVE-RELATED"/>
    <property type="match status" value="1"/>
</dbReference>
<dbReference type="RefSeq" id="WP_046307959.1">
    <property type="nucleotide sequence ID" value="NZ_KQ034000.1"/>
</dbReference>
<keyword evidence="19" id="KW-1185">Reference proteome</keyword>
<dbReference type="AlphaFoldDB" id="A0A0F4LP63"/>
<organism evidence="18 19">
    <name type="scientific">Lactobacillus apis</name>
    <dbReference type="NCBI Taxonomy" id="303541"/>
    <lineage>
        <taxon>Bacteria</taxon>
        <taxon>Bacillati</taxon>
        <taxon>Bacillota</taxon>
        <taxon>Bacilli</taxon>
        <taxon>Lactobacillales</taxon>
        <taxon>Lactobacillaceae</taxon>
        <taxon>Lactobacillus</taxon>
    </lineage>
</organism>
<dbReference type="HAMAP" id="MF_02121">
    <property type="entry name" value="ASADH"/>
    <property type="match status" value="1"/>
</dbReference>
<evidence type="ECO:0000256" key="7">
    <source>
        <dbReference type="ARBA" id="ARBA00022605"/>
    </source>
</evidence>
<evidence type="ECO:0000256" key="12">
    <source>
        <dbReference type="ARBA" id="ARBA00023154"/>
    </source>
</evidence>
<keyword evidence="10 15" id="KW-0220">Diaminopimelate biosynthesis</keyword>
<comment type="pathway">
    <text evidence="1 15">Amino-acid biosynthesis; L-methionine biosynthesis via de novo pathway; L-homoserine from L-aspartate: step 2/3.</text>
</comment>
<keyword evidence="9 15" id="KW-0521">NADP</keyword>
<evidence type="ECO:0000256" key="10">
    <source>
        <dbReference type="ARBA" id="ARBA00022915"/>
    </source>
</evidence>
<evidence type="ECO:0000313" key="19">
    <source>
        <dbReference type="Proteomes" id="UP000033682"/>
    </source>
</evidence>
<dbReference type="GO" id="GO:0071266">
    <property type="term" value="P:'de novo' L-methionine biosynthetic process"/>
    <property type="evidence" value="ECO:0007669"/>
    <property type="project" value="UniProtKB-UniRule"/>
</dbReference>
<comment type="subunit">
    <text evidence="5 15">Homodimer.</text>
</comment>
<evidence type="ECO:0000313" key="18">
    <source>
        <dbReference type="EMBL" id="KJY60054.1"/>
    </source>
</evidence>
<dbReference type="Pfam" id="PF02774">
    <property type="entry name" value="Semialdhyde_dhC"/>
    <property type="match status" value="1"/>
</dbReference>
<dbReference type="PANTHER" id="PTHR46278:SF2">
    <property type="entry name" value="ASPARTATE-SEMIALDEHYDE DEHYDROGENASE"/>
    <property type="match status" value="1"/>
</dbReference>
<feature type="binding site" evidence="15">
    <location>
        <begin position="40"/>
        <end position="41"/>
    </location>
    <ligand>
        <name>NADP(+)</name>
        <dbReference type="ChEBI" id="CHEBI:58349"/>
    </ligand>
</feature>
<gene>
    <name evidence="15 18" type="primary">asd</name>
    <name evidence="18" type="ORF">JF72_13640</name>
</gene>
<dbReference type="UniPathway" id="UPA00034">
    <property type="reaction ID" value="UER00016"/>
</dbReference>
<evidence type="ECO:0000256" key="1">
    <source>
        <dbReference type="ARBA" id="ARBA00005021"/>
    </source>
</evidence>
<evidence type="ECO:0000256" key="8">
    <source>
        <dbReference type="ARBA" id="ARBA00022697"/>
    </source>
</evidence>
<comment type="caution">
    <text evidence="18">The sequence shown here is derived from an EMBL/GenBank/DDBJ whole genome shotgun (WGS) entry which is preliminary data.</text>
</comment>
<evidence type="ECO:0000256" key="16">
    <source>
        <dbReference type="PIRSR" id="PIRSR000148-1"/>
    </source>
</evidence>
<dbReference type="SUPFAM" id="SSF55347">
    <property type="entry name" value="Glyceraldehyde-3-phosphate dehydrogenase-like, C-terminal domain"/>
    <property type="match status" value="1"/>
</dbReference>
<accession>A0A0F4LP63</accession>
<comment type="pathway">
    <text evidence="3 15">Amino-acid biosynthesis; L-threonine biosynthesis; L-threonine from L-aspartate: step 2/5.</text>
</comment>
<evidence type="ECO:0000259" key="17">
    <source>
        <dbReference type="SMART" id="SM00859"/>
    </source>
</evidence>
<evidence type="ECO:0000256" key="3">
    <source>
        <dbReference type="ARBA" id="ARBA00005097"/>
    </source>
</evidence>
<dbReference type="CDD" id="cd18131">
    <property type="entry name" value="ASADH_C_bac_euk_like"/>
    <property type="match status" value="1"/>
</dbReference>
<proteinExistence type="inferred from homology"/>
<feature type="binding site" evidence="15">
    <location>
        <position position="156"/>
    </location>
    <ligand>
        <name>substrate</name>
    </ligand>
</feature>
<keyword evidence="7 15" id="KW-0028">Amino-acid biosynthesis</keyword>
<dbReference type="GO" id="GO:0009097">
    <property type="term" value="P:isoleucine biosynthetic process"/>
    <property type="evidence" value="ECO:0007669"/>
    <property type="project" value="UniProtKB-UniRule"/>
</dbReference>
<dbReference type="CDD" id="cd02316">
    <property type="entry name" value="VcASADH2_like_N"/>
    <property type="match status" value="1"/>
</dbReference>
<evidence type="ECO:0000256" key="5">
    <source>
        <dbReference type="ARBA" id="ARBA00011738"/>
    </source>
</evidence>
<dbReference type="UniPathway" id="UPA00050">
    <property type="reaction ID" value="UER00463"/>
</dbReference>
<comment type="pathway">
    <text evidence="2 15">Amino-acid biosynthesis; L-lysine biosynthesis via DAP pathway; (S)-tetrahydrodipicolinate from L-aspartate: step 2/4.</text>
</comment>
<dbReference type="NCBIfam" id="TIGR01296">
    <property type="entry name" value="asd_B"/>
    <property type="match status" value="1"/>
</dbReference>
<dbReference type="STRING" id="303541.JF72_13640"/>
<evidence type="ECO:0000256" key="14">
    <source>
        <dbReference type="ARBA" id="ARBA00047891"/>
    </source>
</evidence>
<dbReference type="SMART" id="SM00859">
    <property type="entry name" value="Semialdhyde_dh"/>
    <property type="match status" value="1"/>
</dbReference>
<dbReference type="PATRIC" id="fig|303541.3.peg.1535"/>
<dbReference type="SUPFAM" id="SSF51735">
    <property type="entry name" value="NAD(P)-binding Rossmann-fold domains"/>
    <property type="match status" value="1"/>
</dbReference>
<dbReference type="InterPro" id="IPR005986">
    <property type="entry name" value="Asp_semialdehyde_DH_beta"/>
</dbReference>
<dbReference type="Pfam" id="PF01118">
    <property type="entry name" value="Semialdhyde_dh"/>
    <property type="match status" value="1"/>
</dbReference>
<dbReference type="InterPro" id="IPR036291">
    <property type="entry name" value="NAD(P)-bd_dom_sf"/>
</dbReference>